<organism evidence="1 2">
    <name type="scientific">Dendrobium chrysotoxum</name>
    <name type="common">Orchid</name>
    <dbReference type="NCBI Taxonomy" id="161865"/>
    <lineage>
        <taxon>Eukaryota</taxon>
        <taxon>Viridiplantae</taxon>
        <taxon>Streptophyta</taxon>
        <taxon>Embryophyta</taxon>
        <taxon>Tracheophyta</taxon>
        <taxon>Spermatophyta</taxon>
        <taxon>Magnoliopsida</taxon>
        <taxon>Liliopsida</taxon>
        <taxon>Asparagales</taxon>
        <taxon>Orchidaceae</taxon>
        <taxon>Epidendroideae</taxon>
        <taxon>Malaxideae</taxon>
        <taxon>Dendrobiinae</taxon>
        <taxon>Dendrobium</taxon>
    </lineage>
</organism>
<proteinExistence type="predicted"/>
<dbReference type="Proteomes" id="UP000775213">
    <property type="component" value="Unassembled WGS sequence"/>
</dbReference>
<gene>
    <name evidence="1" type="ORF">IEQ34_001582</name>
</gene>
<comment type="caution">
    <text evidence="1">The sequence shown here is derived from an EMBL/GenBank/DDBJ whole genome shotgun (WGS) entry which is preliminary data.</text>
</comment>
<sequence length="61" mass="6645">MSSSPAAVIYLDTPKSQAAPDFGFPVQSQISRSSNSLPRHPNKVHSVAVHFLQYGENPHTL</sequence>
<reference evidence="1 2" key="1">
    <citation type="journal article" date="2021" name="Hortic Res">
        <title>Chromosome-scale assembly of the Dendrobium chrysotoxum genome enhances the understanding of orchid evolution.</title>
        <authorList>
            <person name="Zhang Y."/>
            <person name="Zhang G.Q."/>
            <person name="Zhang D."/>
            <person name="Liu X.D."/>
            <person name="Xu X.Y."/>
            <person name="Sun W.H."/>
            <person name="Yu X."/>
            <person name="Zhu X."/>
            <person name="Wang Z.W."/>
            <person name="Zhao X."/>
            <person name="Zhong W.Y."/>
            <person name="Chen H."/>
            <person name="Yin W.L."/>
            <person name="Huang T."/>
            <person name="Niu S.C."/>
            <person name="Liu Z.J."/>
        </authorList>
    </citation>
    <scope>NUCLEOTIDE SEQUENCE [LARGE SCALE GENOMIC DNA]</scope>
    <source>
        <strain evidence="1">Lindl</strain>
    </source>
</reference>
<evidence type="ECO:0000313" key="1">
    <source>
        <dbReference type="EMBL" id="KAH0470024.1"/>
    </source>
</evidence>
<evidence type="ECO:0000313" key="2">
    <source>
        <dbReference type="Proteomes" id="UP000775213"/>
    </source>
</evidence>
<name>A0AAV7H8C2_DENCH</name>
<dbReference type="AlphaFoldDB" id="A0AAV7H8C2"/>
<dbReference type="EMBL" id="JAGFBR010000002">
    <property type="protein sequence ID" value="KAH0470024.1"/>
    <property type="molecule type" value="Genomic_DNA"/>
</dbReference>
<keyword evidence="2" id="KW-1185">Reference proteome</keyword>
<protein>
    <submittedName>
        <fullName evidence="1">Uncharacterized protein</fullName>
    </submittedName>
</protein>
<accession>A0AAV7H8C2</accession>